<gene>
    <name evidence="2" type="ORF">BJP25_30105</name>
</gene>
<protein>
    <recommendedName>
        <fullName evidence="4">Secreted protein</fullName>
    </recommendedName>
</protein>
<evidence type="ECO:0000256" key="1">
    <source>
        <dbReference type="SAM" id="Phobius"/>
    </source>
</evidence>
<comment type="caution">
    <text evidence="2">The sequence shown here is derived from an EMBL/GenBank/DDBJ whole genome shotgun (WGS) entry which is preliminary data.</text>
</comment>
<keyword evidence="3" id="KW-1185">Reference proteome</keyword>
<feature type="transmembrane region" description="Helical" evidence="1">
    <location>
        <begin position="405"/>
        <end position="425"/>
    </location>
</feature>
<keyword evidence="1" id="KW-0812">Transmembrane</keyword>
<evidence type="ECO:0000313" key="3">
    <source>
        <dbReference type="Proteomes" id="UP000186040"/>
    </source>
</evidence>
<evidence type="ECO:0008006" key="4">
    <source>
        <dbReference type="Google" id="ProtNLM"/>
    </source>
</evidence>
<reference evidence="2 3" key="1">
    <citation type="submission" date="2016-10" db="EMBL/GenBank/DDBJ databases">
        <title>The Draft Genome Sequence of Actinokineospora bangkokensis 44EHWT reveals the biosynthetic pathway of antifungal compounds Thailandins with unusual extender unit butylmalonyl-CoA.</title>
        <authorList>
            <person name="Greule A."/>
            <person name="Intra B."/>
            <person name="Flemming S."/>
            <person name="Rommel M.G."/>
            <person name="Panbangred W."/>
            <person name="Bechthold A."/>
        </authorList>
    </citation>
    <scope>NUCLEOTIDE SEQUENCE [LARGE SCALE GENOMIC DNA]</scope>
    <source>
        <strain evidence="2 3">44EHW</strain>
    </source>
</reference>
<evidence type="ECO:0000313" key="2">
    <source>
        <dbReference type="EMBL" id="OLR90824.1"/>
    </source>
</evidence>
<accession>A0A1Q9LFN3</accession>
<proteinExistence type="predicted"/>
<organism evidence="2 3">
    <name type="scientific">Actinokineospora bangkokensis</name>
    <dbReference type="NCBI Taxonomy" id="1193682"/>
    <lineage>
        <taxon>Bacteria</taxon>
        <taxon>Bacillati</taxon>
        <taxon>Actinomycetota</taxon>
        <taxon>Actinomycetes</taxon>
        <taxon>Pseudonocardiales</taxon>
        <taxon>Pseudonocardiaceae</taxon>
        <taxon>Actinokineospora</taxon>
    </lineage>
</organism>
<dbReference type="RefSeq" id="WP_075977495.1">
    <property type="nucleotide sequence ID" value="NZ_MKQR01000026.1"/>
</dbReference>
<dbReference type="Proteomes" id="UP000186040">
    <property type="component" value="Unassembled WGS sequence"/>
</dbReference>
<dbReference type="OrthoDB" id="3218196at2"/>
<feature type="transmembrane region" description="Helical" evidence="1">
    <location>
        <begin position="231"/>
        <end position="257"/>
    </location>
</feature>
<keyword evidence="1" id="KW-0472">Membrane</keyword>
<dbReference type="AlphaFoldDB" id="A0A1Q9LFN3"/>
<name>A0A1Q9LFN3_9PSEU</name>
<dbReference type="EMBL" id="MKQR01000026">
    <property type="protein sequence ID" value="OLR90824.1"/>
    <property type="molecule type" value="Genomic_DNA"/>
</dbReference>
<feature type="transmembrane region" description="Helical" evidence="1">
    <location>
        <begin position="33"/>
        <end position="53"/>
    </location>
</feature>
<keyword evidence="1" id="KW-1133">Transmembrane helix</keyword>
<dbReference type="STRING" id="1193682.BJP25_30105"/>
<sequence length="433" mass="44662">MGVETVAAPDAAAPSALRRVARSATTTPGRLSLVWALLLVLTVVTGVVGALAAQDKQDTLDELVTQREPLTSAAQQVFRSLSDADATAASAFLSGGVEPPDLRARYEADIAQAGDALAAASADVGADPVAAAHVSTLSQQLPVYTGLVETARANNRQGFPAGAAYLREASGLMRSKLLTAAEQLYGIDYQRLRAAQDEATAPPWGPLALAAALLLALGAAQRWLTRRTNRLLNVGMLVATGAVVVAAAWSAVVLLLAAGHVDDARRTGSGQADVLVHARINALKARADETLTLVARGDGSGYEQEWRQLAGTLVGGGSLLEQAGGLGGGDEQLRRAEQAARGWADAHTKLRGLDDGGQYEEAVEVATGESATAFAELDDALREAIDAARADFATQTGRAAQATTLLAPGLGALAVVAAAGISAGIRQRLREYR</sequence>